<evidence type="ECO:0000259" key="8">
    <source>
        <dbReference type="Pfam" id="PF18765"/>
    </source>
</evidence>
<comment type="cofactor">
    <cofactor evidence="1">
        <name>Mg(2+)</name>
        <dbReference type="ChEBI" id="CHEBI:18420"/>
    </cofactor>
</comment>
<evidence type="ECO:0000256" key="3">
    <source>
        <dbReference type="ARBA" id="ARBA00022695"/>
    </source>
</evidence>
<keyword evidence="7" id="KW-0460">Magnesium</keyword>
<dbReference type="Proteomes" id="UP000199006">
    <property type="component" value="Unassembled WGS sequence"/>
</dbReference>
<dbReference type="OrthoDB" id="9810452at2"/>
<dbReference type="InterPro" id="IPR043519">
    <property type="entry name" value="NT_sf"/>
</dbReference>
<protein>
    <recommendedName>
        <fullName evidence="8">Polymerase beta nucleotidyltransferase domain-containing protein</fullName>
    </recommendedName>
</protein>
<evidence type="ECO:0000256" key="4">
    <source>
        <dbReference type="ARBA" id="ARBA00022723"/>
    </source>
</evidence>
<dbReference type="GO" id="GO:0016779">
    <property type="term" value="F:nucleotidyltransferase activity"/>
    <property type="evidence" value="ECO:0007669"/>
    <property type="project" value="UniProtKB-KW"/>
</dbReference>
<keyword evidence="3" id="KW-0548">Nucleotidyltransferase</keyword>
<dbReference type="RefSeq" id="WP_089862010.1">
    <property type="nucleotide sequence ID" value="NZ_FOTI01000029.1"/>
</dbReference>
<keyword evidence="5" id="KW-0547">Nucleotide-binding</keyword>
<dbReference type="SUPFAM" id="SSF81301">
    <property type="entry name" value="Nucleotidyltransferase"/>
    <property type="match status" value="1"/>
</dbReference>
<evidence type="ECO:0000256" key="5">
    <source>
        <dbReference type="ARBA" id="ARBA00022741"/>
    </source>
</evidence>
<evidence type="ECO:0000313" key="9">
    <source>
        <dbReference type="EMBL" id="SFL74994.1"/>
    </source>
</evidence>
<name>A0A1I4K8D0_9FIRM</name>
<dbReference type="EMBL" id="FOTI01000029">
    <property type="protein sequence ID" value="SFL74994.1"/>
    <property type="molecule type" value="Genomic_DNA"/>
</dbReference>
<dbReference type="Gene3D" id="3.30.460.10">
    <property type="entry name" value="Beta Polymerase, domain 2"/>
    <property type="match status" value="1"/>
</dbReference>
<keyword evidence="6" id="KW-0067">ATP-binding</keyword>
<evidence type="ECO:0000256" key="1">
    <source>
        <dbReference type="ARBA" id="ARBA00001946"/>
    </source>
</evidence>
<proteinExistence type="predicted"/>
<keyword evidence="10" id="KW-1185">Reference proteome</keyword>
<dbReference type="InterPro" id="IPR052038">
    <property type="entry name" value="Type-VII_TA_antitoxin"/>
</dbReference>
<dbReference type="InterPro" id="IPR041633">
    <property type="entry name" value="Polbeta"/>
</dbReference>
<sequence>MQLSKEMINKIEKVLRERNVSKASIFGSYARGDASDNSDIDLLIEPAKKSLFEIAGIKMDLEKALDKEFDVLTYNGLNYSRDAEFKEGVLKEHMIII</sequence>
<dbReference type="PANTHER" id="PTHR33571">
    <property type="entry name" value="SSL8005 PROTEIN"/>
    <property type="match status" value="1"/>
</dbReference>
<dbReference type="Pfam" id="PF18765">
    <property type="entry name" value="Polbeta"/>
    <property type="match status" value="1"/>
</dbReference>
<dbReference type="PANTHER" id="PTHR33571:SF14">
    <property type="entry name" value="PROTEIN ADENYLYLTRANSFERASE MJ0435-RELATED"/>
    <property type="match status" value="1"/>
</dbReference>
<dbReference type="AlphaFoldDB" id="A0A1I4K8D0"/>
<evidence type="ECO:0000256" key="6">
    <source>
        <dbReference type="ARBA" id="ARBA00022840"/>
    </source>
</evidence>
<evidence type="ECO:0000256" key="7">
    <source>
        <dbReference type="ARBA" id="ARBA00022842"/>
    </source>
</evidence>
<dbReference type="GO" id="GO:0046872">
    <property type="term" value="F:metal ion binding"/>
    <property type="evidence" value="ECO:0007669"/>
    <property type="project" value="UniProtKB-KW"/>
</dbReference>
<reference evidence="9 10" key="1">
    <citation type="submission" date="2016-10" db="EMBL/GenBank/DDBJ databases">
        <authorList>
            <person name="de Groot N.N."/>
        </authorList>
    </citation>
    <scope>NUCLEOTIDE SEQUENCE [LARGE SCALE GENOMIC DNA]</scope>
    <source>
        <strain evidence="9 10">ATCC 51327</strain>
    </source>
</reference>
<dbReference type="CDD" id="cd05403">
    <property type="entry name" value="NT_KNTase_like"/>
    <property type="match status" value="1"/>
</dbReference>
<dbReference type="STRING" id="29563.SAMN02983006_01936"/>
<keyword evidence="4" id="KW-0479">Metal-binding</keyword>
<keyword evidence="2" id="KW-0808">Transferase</keyword>
<dbReference type="GO" id="GO:0005524">
    <property type="term" value="F:ATP binding"/>
    <property type="evidence" value="ECO:0007669"/>
    <property type="project" value="UniProtKB-KW"/>
</dbReference>
<gene>
    <name evidence="9" type="ORF">SAMN02983006_01936</name>
</gene>
<evidence type="ECO:0000256" key="2">
    <source>
        <dbReference type="ARBA" id="ARBA00022679"/>
    </source>
</evidence>
<organism evidence="9 10">
    <name type="scientific">Halanaerobium salsuginis</name>
    <dbReference type="NCBI Taxonomy" id="29563"/>
    <lineage>
        <taxon>Bacteria</taxon>
        <taxon>Bacillati</taxon>
        <taxon>Bacillota</taxon>
        <taxon>Clostridia</taxon>
        <taxon>Halanaerobiales</taxon>
        <taxon>Halanaerobiaceae</taxon>
        <taxon>Halanaerobium</taxon>
    </lineage>
</organism>
<feature type="domain" description="Polymerase beta nucleotidyltransferase" evidence="8">
    <location>
        <begin position="9"/>
        <end position="92"/>
    </location>
</feature>
<accession>A0A1I4K8D0</accession>
<evidence type="ECO:0000313" key="10">
    <source>
        <dbReference type="Proteomes" id="UP000199006"/>
    </source>
</evidence>